<dbReference type="PROSITE" id="PS50093">
    <property type="entry name" value="PKD"/>
    <property type="match status" value="1"/>
</dbReference>
<dbReference type="InterPro" id="IPR013783">
    <property type="entry name" value="Ig-like_fold"/>
</dbReference>
<dbReference type="OrthoDB" id="10063988at2759"/>
<dbReference type="GO" id="GO:0016020">
    <property type="term" value="C:membrane"/>
    <property type="evidence" value="ECO:0007669"/>
    <property type="project" value="TreeGrafter"/>
</dbReference>
<feature type="signal peptide" evidence="3">
    <location>
        <begin position="1"/>
        <end position="19"/>
    </location>
</feature>
<feature type="region of interest" description="Disordered" evidence="2">
    <location>
        <begin position="1081"/>
        <end position="1111"/>
    </location>
</feature>
<dbReference type="Gene3D" id="2.60.120.260">
    <property type="entry name" value="Galactose-binding domain-like"/>
    <property type="match status" value="1"/>
</dbReference>
<name>A0A8S4NLI2_OWEFU</name>
<feature type="region of interest" description="Disordered" evidence="2">
    <location>
        <begin position="1314"/>
        <end position="1403"/>
    </location>
</feature>
<dbReference type="SMART" id="SM00089">
    <property type="entry name" value="PKD"/>
    <property type="match status" value="4"/>
</dbReference>
<dbReference type="GO" id="GO:0001764">
    <property type="term" value="P:neuron migration"/>
    <property type="evidence" value="ECO:0007669"/>
    <property type="project" value="TreeGrafter"/>
</dbReference>
<keyword evidence="9" id="KW-1185">Reference proteome</keyword>
<feature type="region of interest" description="Disordered" evidence="2">
    <location>
        <begin position="888"/>
        <end position="917"/>
    </location>
</feature>
<protein>
    <submittedName>
        <fullName evidence="8">Uncharacterized protein</fullName>
    </submittedName>
</protein>
<feature type="region of interest" description="Disordered" evidence="2">
    <location>
        <begin position="142"/>
        <end position="266"/>
    </location>
</feature>
<dbReference type="CDD" id="cd00146">
    <property type="entry name" value="PKD"/>
    <property type="match status" value="2"/>
</dbReference>
<dbReference type="Gene3D" id="2.60.40.10">
    <property type="entry name" value="Immunoglobulins"/>
    <property type="match status" value="4"/>
</dbReference>
<dbReference type="InterPro" id="IPR002035">
    <property type="entry name" value="VWF_A"/>
</dbReference>
<feature type="region of interest" description="Disordered" evidence="2">
    <location>
        <begin position="22"/>
        <end position="60"/>
    </location>
</feature>
<sequence>MRIWQILVLLLLVTTLVEARGRKKGGKKNGKKNGGKKYGGKKYGGKKYGGKKNGGKKSVGKARPAVQLKFDKLCTGRKELDFIPNAQDVCQYFRCEHDSNNNLVKAIVKSCAPGTFVKKNYRAGIQNPCVGNLQVDKSVTCGHPHGYSPSPKGGKKNVKNYGKKNGKKNVKNYGKKNGKNYGKKNVKNYGKKNGKKNVKNYGKKNGKNYGKKNGKNYGKKNGKNYGKENGKNYGKKNGKNYGKKNGKKYGKKNGKNYGKKSGKNYGKGNTGLVPAGDIFDEGCGVNLAIVMDMSCSVKMPNKKRMIEAVTALVNMIKIGKDDSLISIIRFDYKSRVVARFGSSQAEILKALEDMDMKADKCRTETFHALNRARKMLRKLKNGKPNVAYILTDGRTYKKGGKKLTLRAANANHKAGIFTLVAALPAGHRKTAKLNDEFRAIASKGANGKKLLFAVNSFDKLKKFMQEAVSDICNAPVIPDTLDPDVGAELDKNVDDLEVADENLAPVIQYGPPSKNKIITCKVDVMLTMDTSCSVRWNNKLKVLENFVKLTGMFKHGEDAVQQGCIQFDLGARPCGDEGFAQTNDTAEIMAQLARTNLKKEGCRTHTYAALEMAGVTLIEEGRPGVPKVHVVATDGQTFRQGEGPLTMSAAALNNRAGINTFVFALPAGDRKQPSNSREFAAMVSKPENLFSLSSYDDLEGALAVLGKNICGEKEGENTVTEQEWEDLEENIGVAVEDDEKNGPEEPIQFPEPEIFNEPLKPEDDIQIDPEAVDENEVTESNFDGEQGGGGRDRPLQTGNDVLPEPQVEVDPVPETITKKTGKKGKRPNVKGKGKKGKGKKGKGKKGKGKIPRECKDRDETLCKEKAVRGECKRYLRKACPVSCGVCEPSANERPKAVPEASYKQGSNPAEINLDGTKSTDDKEVVEYIWRVVSPKPNDIKIDTADAPEGTAVASNAEPGQEVTFKLIVKDGEGLRDAETVTVKIPEGPVAVAEAELDDTKETVELDGTNSFSPDNTPIADYLWAPVDGPADIEIDDETKPVTTFTAPVGGTYTVSLTVTDENGLTGSGNVVVEVPENEAPVANPEATVRPSSDPSLVDLDGSKSTDDKEVTQHQWTLVSPDDSNVEFSDDTSPMTEVSGVTPGVTYTFDLTVSDKEGLTNAETVTIMIPVAPVAAAEAELLDDPSTAKLDASDSESPAGSKPEYEWTVEAVPNGADGPTINDPSEPETTLEGLEPGSYTFKVDVTDPETGLSDSKSVVLDVPIVDMEQPQVDPIVDMEPEVGAPAPVDPVVDMEPEVGAPAPVDPVVDMEPEVGAPAPVDPVVDTEPEVDAPAPVDPVVDDGPVVGLPVPEEPVDERESDPRGPRGPRPGPSNDFVQPLPYPVDVNEPAPEETPFETDDTDYFNPPVIHPPKTPKSLGMASGVIPDGAIKSSSELPDNGPLMARPTSNSCWKPATDNDSEWIQVDVGTVMEIHGFGTMGGGNASPSDWTTSYYVEYSTDEINWTPVTMNNSNAPLLLKGNTDAYSWKQICLHKHLGHPITARYFRVKPKDSNGSPCLRVELYGFRDPADPALLEVLKDDMWTKTTTGCNCYFDTTDDSCACCEPGGAQCPKSNKHQCVKSGQNGDCGEVELPEEDAVNHWTKDIEVDTCPCDYDASKQCACCKDYGIQCGALKHDQCVAPGSILTDVCGKDPKFSDPTPEEKEEQEKTCTPVVCPAK</sequence>
<dbReference type="EMBL" id="CAIIXF020000004">
    <property type="protein sequence ID" value="CAH1782063.1"/>
    <property type="molecule type" value="Genomic_DNA"/>
</dbReference>
<dbReference type="Gene3D" id="3.40.50.410">
    <property type="entry name" value="von Willebrand factor, type A domain"/>
    <property type="match status" value="2"/>
</dbReference>
<dbReference type="Proteomes" id="UP000749559">
    <property type="component" value="Unassembled WGS sequence"/>
</dbReference>
<dbReference type="SMART" id="SM00327">
    <property type="entry name" value="VWA"/>
    <property type="match status" value="2"/>
</dbReference>
<dbReference type="InterPro" id="IPR000421">
    <property type="entry name" value="FA58C"/>
</dbReference>
<dbReference type="InterPro" id="IPR036465">
    <property type="entry name" value="vWFA_dom_sf"/>
</dbReference>
<feature type="compositionally biased region" description="Acidic residues" evidence="2">
    <location>
        <begin position="1389"/>
        <end position="1401"/>
    </location>
</feature>
<feature type="compositionally biased region" description="Basic residues" evidence="2">
    <location>
        <begin position="819"/>
        <end position="849"/>
    </location>
</feature>
<evidence type="ECO:0000259" key="7">
    <source>
        <dbReference type="PROSITE" id="PS51670"/>
    </source>
</evidence>
<dbReference type="Pfam" id="PF22352">
    <property type="entry name" value="K319L-like_PKD"/>
    <property type="match status" value="4"/>
</dbReference>
<feature type="compositionally biased region" description="Low complexity" evidence="2">
    <location>
        <begin position="744"/>
        <end position="758"/>
    </location>
</feature>
<reference evidence="8" key="1">
    <citation type="submission" date="2022-03" db="EMBL/GenBank/DDBJ databases">
        <authorList>
            <person name="Martin C."/>
        </authorList>
    </citation>
    <scope>NUCLEOTIDE SEQUENCE</scope>
</reference>
<dbReference type="InterPro" id="IPR003582">
    <property type="entry name" value="ShKT_dom"/>
</dbReference>
<evidence type="ECO:0000313" key="8">
    <source>
        <dbReference type="EMBL" id="CAH1782063.1"/>
    </source>
</evidence>
<feature type="region of interest" description="Disordered" evidence="2">
    <location>
        <begin position="1214"/>
        <end position="1234"/>
    </location>
</feature>
<feature type="compositionally biased region" description="Basic residues" evidence="2">
    <location>
        <begin position="153"/>
        <end position="222"/>
    </location>
</feature>
<feature type="domain" description="PKD" evidence="5">
    <location>
        <begin position="1016"/>
        <end position="1079"/>
    </location>
</feature>
<dbReference type="SUPFAM" id="SSF49785">
    <property type="entry name" value="Galactose-binding domain-like"/>
    <property type="match status" value="1"/>
</dbReference>
<gene>
    <name evidence="8" type="ORF">OFUS_LOCUS8549</name>
</gene>
<evidence type="ECO:0000313" key="9">
    <source>
        <dbReference type="Proteomes" id="UP000749559"/>
    </source>
</evidence>
<dbReference type="Pfam" id="PF00092">
    <property type="entry name" value="VWA"/>
    <property type="match status" value="2"/>
</dbReference>
<dbReference type="InterPro" id="IPR000601">
    <property type="entry name" value="PKD_dom"/>
</dbReference>
<feature type="domain" description="VWFA" evidence="6">
    <location>
        <begin position="286"/>
        <end position="468"/>
    </location>
</feature>
<evidence type="ECO:0000256" key="1">
    <source>
        <dbReference type="PROSITE-ProRule" id="PRU01005"/>
    </source>
</evidence>
<comment type="caution">
    <text evidence="1">Lacks conserved residue(s) required for the propagation of feature annotation.</text>
</comment>
<dbReference type="InterPro" id="IPR029865">
    <property type="entry name" value="KIAA0319-like"/>
</dbReference>
<dbReference type="InterPro" id="IPR022409">
    <property type="entry name" value="PKD/Chitinase_dom"/>
</dbReference>
<dbReference type="GO" id="GO:0031410">
    <property type="term" value="C:cytoplasmic vesicle"/>
    <property type="evidence" value="ECO:0007669"/>
    <property type="project" value="TreeGrafter"/>
</dbReference>
<feature type="domain" description="ShKT" evidence="7">
    <location>
        <begin position="854"/>
        <end position="886"/>
    </location>
</feature>
<accession>A0A8S4NLI2</accession>
<evidence type="ECO:0000256" key="2">
    <source>
        <dbReference type="SAM" id="MobiDB-lite"/>
    </source>
</evidence>
<proteinExistence type="predicted"/>
<comment type="caution">
    <text evidence="8">The sequence shown here is derived from an EMBL/GenBank/DDBJ whole genome shotgun (WGS) entry which is preliminary data.</text>
</comment>
<feature type="domain" description="F5/8 type C" evidence="4">
    <location>
        <begin position="1412"/>
        <end position="1564"/>
    </location>
</feature>
<feature type="chain" id="PRO_5035870567" evidence="3">
    <location>
        <begin position="20"/>
        <end position="1717"/>
    </location>
</feature>
<dbReference type="SMART" id="SM00231">
    <property type="entry name" value="FA58C"/>
    <property type="match status" value="1"/>
</dbReference>
<dbReference type="SUPFAM" id="SSF49299">
    <property type="entry name" value="PKD domain"/>
    <property type="match status" value="2"/>
</dbReference>
<feature type="compositionally biased region" description="Basic and acidic residues" evidence="2">
    <location>
        <begin position="1100"/>
        <end position="1111"/>
    </location>
</feature>
<dbReference type="PROSITE" id="PS50234">
    <property type="entry name" value="VWFA"/>
    <property type="match status" value="2"/>
</dbReference>
<feature type="domain" description="VWFA" evidence="6">
    <location>
        <begin position="523"/>
        <end position="709"/>
    </location>
</feature>
<evidence type="ECO:0000256" key="3">
    <source>
        <dbReference type="SAM" id="SignalP"/>
    </source>
</evidence>
<evidence type="ECO:0000259" key="6">
    <source>
        <dbReference type="PROSITE" id="PS50234"/>
    </source>
</evidence>
<dbReference type="PANTHER" id="PTHR46182">
    <property type="entry name" value="FI19480P1"/>
    <property type="match status" value="1"/>
</dbReference>
<dbReference type="Pfam" id="PF00754">
    <property type="entry name" value="F5_F8_type_C"/>
    <property type="match status" value="1"/>
</dbReference>
<dbReference type="PROSITE" id="PS51670">
    <property type="entry name" value="SHKT"/>
    <property type="match status" value="1"/>
</dbReference>
<dbReference type="SUPFAM" id="SSF53300">
    <property type="entry name" value="vWA-like"/>
    <property type="match status" value="2"/>
</dbReference>
<dbReference type="PANTHER" id="PTHR46182:SF2">
    <property type="entry name" value="FI19480P1"/>
    <property type="match status" value="1"/>
</dbReference>
<evidence type="ECO:0000259" key="5">
    <source>
        <dbReference type="PROSITE" id="PS50093"/>
    </source>
</evidence>
<feature type="compositionally biased region" description="Low complexity" evidence="2">
    <location>
        <begin position="801"/>
        <end position="814"/>
    </location>
</feature>
<feature type="compositionally biased region" description="Basic residues" evidence="2">
    <location>
        <begin position="233"/>
        <end position="262"/>
    </location>
</feature>
<organism evidence="8 9">
    <name type="scientific">Owenia fusiformis</name>
    <name type="common">Polychaete worm</name>
    <dbReference type="NCBI Taxonomy" id="6347"/>
    <lineage>
        <taxon>Eukaryota</taxon>
        <taxon>Metazoa</taxon>
        <taxon>Spiralia</taxon>
        <taxon>Lophotrochozoa</taxon>
        <taxon>Annelida</taxon>
        <taxon>Polychaeta</taxon>
        <taxon>Sedentaria</taxon>
        <taxon>Canalipalpata</taxon>
        <taxon>Sabellida</taxon>
        <taxon>Oweniida</taxon>
        <taxon>Oweniidae</taxon>
        <taxon>Owenia</taxon>
    </lineage>
</organism>
<dbReference type="PROSITE" id="PS50022">
    <property type="entry name" value="FA58C_3"/>
    <property type="match status" value="1"/>
</dbReference>
<dbReference type="CDD" id="cd00198">
    <property type="entry name" value="vWFA"/>
    <property type="match status" value="1"/>
</dbReference>
<dbReference type="CDD" id="cd00057">
    <property type="entry name" value="FA58C"/>
    <property type="match status" value="1"/>
</dbReference>
<feature type="compositionally biased region" description="Low complexity" evidence="2">
    <location>
        <begin position="1330"/>
        <end position="1349"/>
    </location>
</feature>
<feature type="region of interest" description="Disordered" evidence="2">
    <location>
        <begin position="1694"/>
        <end position="1717"/>
    </location>
</feature>
<keyword evidence="3" id="KW-0732">Signal</keyword>
<dbReference type="InterPro" id="IPR008979">
    <property type="entry name" value="Galactose-bd-like_sf"/>
</dbReference>
<evidence type="ECO:0000259" key="4">
    <source>
        <dbReference type="PROSITE" id="PS50022"/>
    </source>
</evidence>
<feature type="region of interest" description="Disordered" evidence="2">
    <location>
        <begin position="736"/>
        <end position="857"/>
    </location>
</feature>
<feature type="compositionally biased region" description="Acidic residues" evidence="2">
    <location>
        <begin position="764"/>
        <end position="777"/>
    </location>
</feature>
<dbReference type="InterPro" id="IPR035986">
    <property type="entry name" value="PKD_dom_sf"/>
</dbReference>